<accession>A0ABY5AHF0</accession>
<evidence type="ECO:0000313" key="3">
    <source>
        <dbReference type="Proteomes" id="UP001056109"/>
    </source>
</evidence>
<evidence type="ECO:0008006" key="4">
    <source>
        <dbReference type="Google" id="ProtNLM"/>
    </source>
</evidence>
<feature type="transmembrane region" description="Helical" evidence="1">
    <location>
        <begin position="28"/>
        <end position="47"/>
    </location>
</feature>
<keyword evidence="1" id="KW-0472">Membrane</keyword>
<dbReference type="EMBL" id="CP099547">
    <property type="protein sequence ID" value="USR79136.1"/>
    <property type="molecule type" value="Genomic_DNA"/>
</dbReference>
<evidence type="ECO:0000313" key="2">
    <source>
        <dbReference type="EMBL" id="USR79136.1"/>
    </source>
</evidence>
<proteinExistence type="predicted"/>
<keyword evidence="3" id="KW-1185">Reference proteome</keyword>
<dbReference type="RefSeq" id="WP_252673010.1">
    <property type="nucleotide sequence ID" value="NZ_CP099547.1"/>
</dbReference>
<dbReference type="Proteomes" id="UP001056109">
    <property type="component" value="Chromosome"/>
</dbReference>
<sequence length="129" mass="13699">MMGIFAGIVLGLISGTLSLVAYSGPLDQPWIGLVIASALVACGSWLVSRLAGVLGWVFYALSTLGVTIWLLFFGSADTALYTDHQWATHVWLVLLPLALITAPLIEKISSRSAMPASQVGTVGEPRNEE</sequence>
<feature type="transmembrane region" description="Helical" evidence="1">
    <location>
        <begin position="54"/>
        <end position="74"/>
    </location>
</feature>
<keyword evidence="1" id="KW-1133">Transmembrane helix</keyword>
<keyword evidence="1" id="KW-0812">Transmembrane</keyword>
<evidence type="ECO:0000256" key="1">
    <source>
        <dbReference type="SAM" id="Phobius"/>
    </source>
</evidence>
<name>A0ABY5AHF0_9ACTO</name>
<reference evidence="2" key="1">
    <citation type="submission" date="2022-06" db="EMBL/GenBank/DDBJ databases">
        <title>Complete Genome Sequence of Arcanobacterium pinnipediorum strain DSM 28752 isolated from a harbour seal.</title>
        <authorList>
            <person name="Borowiak M."/>
            <person name="Kreitlow A."/>
            <person name="Alssahen M."/>
            <person name="Malorny B."/>
            <person name="Laemmler C."/>
            <person name="Prenger-Berninghoff E."/>
            <person name="Siebert U."/>
            <person name="Ploetz M."/>
            <person name="Abdulmawjood A."/>
        </authorList>
    </citation>
    <scope>NUCLEOTIDE SEQUENCE</scope>
    <source>
        <strain evidence="2">DSM 28752</strain>
    </source>
</reference>
<organism evidence="2 3">
    <name type="scientific">Arcanobacterium pinnipediorum</name>
    <dbReference type="NCBI Taxonomy" id="1503041"/>
    <lineage>
        <taxon>Bacteria</taxon>
        <taxon>Bacillati</taxon>
        <taxon>Actinomycetota</taxon>
        <taxon>Actinomycetes</taxon>
        <taxon>Actinomycetales</taxon>
        <taxon>Actinomycetaceae</taxon>
        <taxon>Arcanobacterium</taxon>
    </lineage>
</organism>
<protein>
    <recommendedName>
        <fullName evidence="4">Alcohol dehydrogenase</fullName>
    </recommendedName>
</protein>
<gene>
    <name evidence="2" type="ORF">NG665_07060</name>
</gene>
<feature type="transmembrane region" description="Helical" evidence="1">
    <location>
        <begin position="86"/>
        <end position="105"/>
    </location>
</feature>